<proteinExistence type="predicted"/>
<dbReference type="RefSeq" id="WP_129466930.1">
    <property type="nucleotide sequence ID" value="NZ_ABEXNG020000023.1"/>
</dbReference>
<dbReference type="PANTHER" id="PTHR34069:SF2">
    <property type="entry name" value="BETA-KETOACYL-[ACYL-CARRIER-PROTEIN] SYNTHASE III"/>
    <property type="match status" value="1"/>
</dbReference>
<dbReference type="GO" id="GO:0016746">
    <property type="term" value="F:acyltransferase activity"/>
    <property type="evidence" value="ECO:0007669"/>
    <property type="project" value="UniProtKB-KW"/>
</dbReference>
<dbReference type="InterPro" id="IPR016039">
    <property type="entry name" value="Thiolase-like"/>
</dbReference>
<dbReference type="SUPFAM" id="SSF53901">
    <property type="entry name" value="Thiolase-like"/>
    <property type="match status" value="1"/>
</dbReference>
<dbReference type="Gene3D" id="3.40.47.10">
    <property type="match status" value="1"/>
</dbReference>
<dbReference type="EMBL" id="SHDO01000027">
    <property type="protein sequence ID" value="MBX6982350.1"/>
    <property type="molecule type" value="Genomic_DNA"/>
</dbReference>
<protein>
    <submittedName>
        <fullName evidence="1">Uncharacterized protein</fullName>
    </submittedName>
</protein>
<organism evidence="1 2">
    <name type="scientific">Providencia rettgeri</name>
    <dbReference type="NCBI Taxonomy" id="587"/>
    <lineage>
        <taxon>Bacteria</taxon>
        <taxon>Pseudomonadati</taxon>
        <taxon>Pseudomonadota</taxon>
        <taxon>Gammaproteobacteria</taxon>
        <taxon>Enterobacterales</taxon>
        <taxon>Morganellaceae</taxon>
        <taxon>Providencia</taxon>
    </lineage>
</organism>
<sequence>MNCTIRISAINIYRPFLISKNNCIVEECLSARRDNQRRINLHSKKSHIMFSSNKNALTMLINAAKPIIKDDDIDVLILASTMIKSFSSTQATVIHNKLNIKNNCLCIDVNAYCLEIQGVIEQAIMLLKSKSAYRKALVVFSDHLSSPVNSNKLLGSKLFRNTAIATAIILEKIEGRLSVSLADKWHYFDQNHYFHG</sequence>
<comment type="caution">
    <text evidence="1">The sequence shown here is derived from an EMBL/GenBank/DDBJ whole genome shotgun (WGS) entry which is preliminary data.</text>
</comment>
<gene>
    <name evidence="1" type="ORF">EX242_19090</name>
</gene>
<dbReference type="PANTHER" id="PTHR34069">
    <property type="entry name" value="3-OXOACYL-[ACYL-CARRIER-PROTEIN] SYNTHASE 3"/>
    <property type="match status" value="1"/>
</dbReference>
<reference evidence="1" key="1">
    <citation type="submission" date="2019-02" db="EMBL/GenBank/DDBJ databases">
        <title>Genomic characterization of isolates from hospital effluents in KZN, South Africa.</title>
        <authorList>
            <person name="Ntshobeni N."/>
            <person name="Allam M."/>
            <person name="Ismail A."/>
            <person name="Amoako D."/>
            <person name="Essack S."/>
            <person name="Chenia H."/>
        </authorList>
    </citation>
    <scope>NUCLEOTIDE SEQUENCE</scope>
    <source>
        <strain evidence="1">AFE97_S1</strain>
    </source>
</reference>
<dbReference type="Proteomes" id="UP000824410">
    <property type="component" value="Unassembled WGS sequence"/>
</dbReference>
<dbReference type="AlphaFoldDB" id="A0A8E4CV24"/>
<accession>A0A8E4CV24</accession>
<name>A0A8E4CV24_PRORE</name>
<evidence type="ECO:0000313" key="2">
    <source>
        <dbReference type="Proteomes" id="UP000824410"/>
    </source>
</evidence>
<dbReference type="GO" id="GO:0044550">
    <property type="term" value="P:secondary metabolite biosynthetic process"/>
    <property type="evidence" value="ECO:0007669"/>
    <property type="project" value="TreeGrafter"/>
</dbReference>
<evidence type="ECO:0000313" key="1">
    <source>
        <dbReference type="EMBL" id="MBX6982350.1"/>
    </source>
</evidence>